<sequence length="64" mass="7423">MDLSWLALLACPLMMLPMMLLMMRGNHSDAKHSGHQKSSTEVDDLKEQNKRLKEQLQQLKSKQE</sequence>
<gene>
    <name evidence="3" type="ORF">JOC27_000596</name>
</gene>
<accession>A0ABS2Q765</accession>
<dbReference type="RefSeq" id="WP_205005513.1">
    <property type="nucleotide sequence ID" value="NZ_CBCRXA010000015.1"/>
</dbReference>
<dbReference type="Proteomes" id="UP000823201">
    <property type="component" value="Unassembled WGS sequence"/>
</dbReference>
<proteinExistence type="predicted"/>
<evidence type="ECO:0008006" key="5">
    <source>
        <dbReference type="Google" id="ProtNLM"/>
    </source>
</evidence>
<reference evidence="3 4" key="1">
    <citation type="submission" date="2021-01" db="EMBL/GenBank/DDBJ databases">
        <title>Genomic Encyclopedia of Type Strains, Phase IV (KMG-IV): sequencing the most valuable type-strain genomes for metagenomic binning, comparative biology and taxonomic classification.</title>
        <authorList>
            <person name="Goeker M."/>
        </authorList>
    </citation>
    <scope>NUCLEOTIDE SEQUENCE [LARGE SCALE GENOMIC DNA]</scope>
    <source>
        <strain evidence="3 4">DSM 100968</strain>
    </source>
</reference>
<name>A0ABS2Q765_9BACL</name>
<keyword evidence="2" id="KW-0472">Membrane</keyword>
<feature type="compositionally biased region" description="Low complexity" evidence="1">
    <location>
        <begin position="55"/>
        <end position="64"/>
    </location>
</feature>
<evidence type="ECO:0000313" key="3">
    <source>
        <dbReference type="EMBL" id="MBM7657155.1"/>
    </source>
</evidence>
<dbReference type="EMBL" id="JAFBEV010000004">
    <property type="protein sequence ID" value="MBM7657155.1"/>
    <property type="molecule type" value="Genomic_DNA"/>
</dbReference>
<evidence type="ECO:0000256" key="1">
    <source>
        <dbReference type="SAM" id="MobiDB-lite"/>
    </source>
</evidence>
<evidence type="ECO:0000313" key="4">
    <source>
        <dbReference type="Proteomes" id="UP000823201"/>
    </source>
</evidence>
<keyword evidence="4" id="KW-1185">Reference proteome</keyword>
<keyword evidence="2" id="KW-0812">Transmembrane</keyword>
<feature type="region of interest" description="Disordered" evidence="1">
    <location>
        <begin position="27"/>
        <end position="64"/>
    </location>
</feature>
<feature type="compositionally biased region" description="Basic and acidic residues" evidence="1">
    <location>
        <begin position="27"/>
        <end position="54"/>
    </location>
</feature>
<feature type="transmembrane region" description="Helical" evidence="2">
    <location>
        <begin position="6"/>
        <end position="23"/>
    </location>
</feature>
<protein>
    <recommendedName>
        <fullName evidence="5">DUF2933 domain-containing protein</fullName>
    </recommendedName>
</protein>
<organism evidence="3 4">
    <name type="scientific">Sporolactobacillus spathodeae</name>
    <dbReference type="NCBI Taxonomy" id="1465502"/>
    <lineage>
        <taxon>Bacteria</taxon>
        <taxon>Bacillati</taxon>
        <taxon>Bacillota</taxon>
        <taxon>Bacilli</taxon>
        <taxon>Bacillales</taxon>
        <taxon>Sporolactobacillaceae</taxon>
        <taxon>Sporolactobacillus</taxon>
    </lineage>
</organism>
<comment type="caution">
    <text evidence="3">The sequence shown here is derived from an EMBL/GenBank/DDBJ whole genome shotgun (WGS) entry which is preliminary data.</text>
</comment>
<evidence type="ECO:0000256" key="2">
    <source>
        <dbReference type="SAM" id="Phobius"/>
    </source>
</evidence>
<keyword evidence="2" id="KW-1133">Transmembrane helix</keyword>